<feature type="transmembrane region" description="Helical" evidence="1">
    <location>
        <begin position="340"/>
        <end position="363"/>
    </location>
</feature>
<sequence>MQTKGIKRIKWYHWGLILALLLFSVWLVGHDDFLYSQPIVQIKRVTNGHTSKVSDEFNNQDTQRTQILTGQITNGVQQGKKVTIENTYSQSRALDQRYHVGQKVFVVLHTKPKLKATIKESKRDQVIWLLVCLAVITLLVTLGGSGINAIVSMGINTLLFFLALQLNKQTDGGQVLPIFVSLAVIFAVITLGLVIGINRQMVITLLAVVGATALAVILSEIVIALTGAHGVYYESMEYVTQPPKPLFLAEVIIGVLGAAMDVATDIIASLVALKQERPELSKRALFNSGRQIGQAIMGPLINVLFFIFMAETLPMTLIYLCNGNTWAYSFSMNMSLGMLSSLISAIGIVLTVLLASTLASWGIKAPNRKEQSKWER</sequence>
<dbReference type="Pfam" id="PF07907">
    <property type="entry name" value="YibE_F"/>
    <property type="match status" value="1"/>
</dbReference>
<evidence type="ECO:0000256" key="1">
    <source>
        <dbReference type="SAM" id="Phobius"/>
    </source>
</evidence>
<feature type="transmembrane region" description="Helical" evidence="1">
    <location>
        <begin position="300"/>
        <end position="320"/>
    </location>
</feature>
<dbReference type="PANTHER" id="PTHR41771">
    <property type="entry name" value="MEMBRANE PROTEIN-RELATED"/>
    <property type="match status" value="1"/>
</dbReference>
<gene>
    <name evidence="2" type="ORF">FC56_GL000925</name>
</gene>
<comment type="caution">
    <text evidence="2">The sequence shown here is derived from an EMBL/GenBank/DDBJ whole genome shotgun (WGS) entry which is preliminary data.</text>
</comment>
<evidence type="ECO:0000313" key="3">
    <source>
        <dbReference type="Proteomes" id="UP000051256"/>
    </source>
</evidence>
<keyword evidence="1" id="KW-0812">Transmembrane</keyword>
<feature type="transmembrane region" description="Helical" evidence="1">
    <location>
        <begin position="12"/>
        <end position="29"/>
    </location>
</feature>
<keyword evidence="1" id="KW-1133">Transmembrane helix</keyword>
<feature type="transmembrane region" description="Helical" evidence="1">
    <location>
        <begin position="126"/>
        <end position="155"/>
    </location>
</feature>
<protein>
    <submittedName>
        <fullName evidence="2">Multitransmembrane protein</fullName>
    </submittedName>
</protein>
<organism evidence="2 3">
    <name type="scientific">Lentilactobacillus senioris DSM 24302 = JCM 17472</name>
    <dbReference type="NCBI Taxonomy" id="1423802"/>
    <lineage>
        <taxon>Bacteria</taxon>
        <taxon>Bacillati</taxon>
        <taxon>Bacillota</taxon>
        <taxon>Bacilli</taxon>
        <taxon>Lactobacillales</taxon>
        <taxon>Lactobacillaceae</taxon>
        <taxon>Lentilactobacillus</taxon>
    </lineage>
</organism>
<proteinExistence type="predicted"/>
<dbReference type="PANTHER" id="PTHR41771:SF1">
    <property type="entry name" value="MEMBRANE PROTEIN"/>
    <property type="match status" value="1"/>
</dbReference>
<keyword evidence="3" id="KW-1185">Reference proteome</keyword>
<feature type="transmembrane region" description="Helical" evidence="1">
    <location>
        <begin position="202"/>
        <end position="226"/>
    </location>
</feature>
<evidence type="ECO:0000313" key="2">
    <source>
        <dbReference type="EMBL" id="KRM93260.1"/>
    </source>
</evidence>
<name>A0A0R2D012_9LACO</name>
<dbReference type="Proteomes" id="UP000051256">
    <property type="component" value="Unassembled WGS sequence"/>
</dbReference>
<dbReference type="RefSeq" id="WP_056978729.1">
    <property type="nucleotide sequence ID" value="NZ_AYZR01000009.1"/>
</dbReference>
<accession>A0A0R2D012</accession>
<reference evidence="2 3" key="1">
    <citation type="journal article" date="2015" name="Genome Announc.">
        <title>Expanding the biotechnology potential of lactobacilli through comparative genomics of 213 strains and associated genera.</title>
        <authorList>
            <person name="Sun Z."/>
            <person name="Harris H.M."/>
            <person name="McCann A."/>
            <person name="Guo C."/>
            <person name="Argimon S."/>
            <person name="Zhang W."/>
            <person name="Yang X."/>
            <person name="Jeffery I.B."/>
            <person name="Cooney J.C."/>
            <person name="Kagawa T.F."/>
            <person name="Liu W."/>
            <person name="Song Y."/>
            <person name="Salvetti E."/>
            <person name="Wrobel A."/>
            <person name="Rasinkangas P."/>
            <person name="Parkhill J."/>
            <person name="Rea M.C."/>
            <person name="O'Sullivan O."/>
            <person name="Ritari J."/>
            <person name="Douillard F.P."/>
            <person name="Paul Ross R."/>
            <person name="Yang R."/>
            <person name="Briner A.E."/>
            <person name="Felis G.E."/>
            <person name="de Vos W.M."/>
            <person name="Barrangou R."/>
            <person name="Klaenhammer T.R."/>
            <person name="Caufield P.W."/>
            <person name="Cui Y."/>
            <person name="Zhang H."/>
            <person name="O'Toole P.W."/>
        </authorList>
    </citation>
    <scope>NUCLEOTIDE SEQUENCE [LARGE SCALE GENOMIC DNA]</scope>
    <source>
        <strain evidence="2 3">DSM 24302</strain>
    </source>
</reference>
<dbReference type="EMBL" id="AYZR01000009">
    <property type="protein sequence ID" value="KRM93260.1"/>
    <property type="molecule type" value="Genomic_DNA"/>
</dbReference>
<dbReference type="AlphaFoldDB" id="A0A0R2D012"/>
<feature type="transmembrane region" description="Helical" evidence="1">
    <location>
        <begin position="246"/>
        <end position="273"/>
    </location>
</feature>
<dbReference type="InterPro" id="IPR012507">
    <property type="entry name" value="YibE_F"/>
</dbReference>
<dbReference type="PATRIC" id="fig|1423802.4.peg.938"/>
<dbReference type="STRING" id="1423802.FC56_GL000925"/>
<feature type="transmembrane region" description="Helical" evidence="1">
    <location>
        <begin position="175"/>
        <end position="195"/>
    </location>
</feature>
<keyword evidence="1" id="KW-0472">Membrane</keyword>